<evidence type="ECO:0000313" key="2">
    <source>
        <dbReference type="Proteomes" id="UP000004507"/>
    </source>
</evidence>
<gene>
    <name evidence="1" type="ORF">SKA53_13661</name>
</gene>
<dbReference type="HOGENOM" id="CLU_2046834_0_0_5"/>
<protein>
    <recommendedName>
        <fullName evidence="3">Roadblock/LAMTOR2 domain-containing protein</fullName>
    </recommendedName>
</protein>
<proteinExistence type="predicted"/>
<dbReference type="Proteomes" id="UP000004507">
    <property type="component" value="Unassembled WGS sequence"/>
</dbReference>
<evidence type="ECO:0000313" key="1">
    <source>
        <dbReference type="EMBL" id="EAQ06598.1"/>
    </source>
</evidence>
<organism evidence="1 2">
    <name type="scientific">Yoonia vestfoldensis SKA53</name>
    <dbReference type="NCBI Taxonomy" id="314232"/>
    <lineage>
        <taxon>Bacteria</taxon>
        <taxon>Pseudomonadati</taxon>
        <taxon>Pseudomonadota</taxon>
        <taxon>Alphaproteobacteria</taxon>
        <taxon>Rhodobacterales</taxon>
        <taxon>Paracoccaceae</taxon>
        <taxon>Yoonia</taxon>
    </lineage>
</organism>
<dbReference type="OrthoDB" id="7857877at2"/>
<keyword evidence="2" id="KW-1185">Reference proteome</keyword>
<sequence>MVAEALDRLHDRHPGCETLAFADLSTQMVLITNAKTTFRREGLDSLCAEAALAFGTDREPAIGDGAARTVFVATRDHLRIYLRSAHEPHDVLCCVCAHDTAIDFFLQDARACLETISHDV</sequence>
<name>A3V4N0_9RHOB</name>
<accession>A3V4N0</accession>
<comment type="caution">
    <text evidence="1">The sequence shown here is derived from an EMBL/GenBank/DDBJ whole genome shotgun (WGS) entry which is preliminary data.</text>
</comment>
<reference evidence="1 2" key="1">
    <citation type="submission" date="2006-01" db="EMBL/GenBank/DDBJ databases">
        <authorList>
            <person name="Hagstrom A."/>
            <person name="Ferriera S."/>
            <person name="Johnson J."/>
            <person name="Kravitz S."/>
            <person name="Halpern A."/>
            <person name="Remington K."/>
            <person name="Beeson K."/>
            <person name="Tran B."/>
            <person name="Rogers Y.-H."/>
            <person name="Friedman R."/>
            <person name="Venter J.C."/>
        </authorList>
    </citation>
    <scope>NUCLEOTIDE SEQUENCE [LARGE SCALE GENOMIC DNA]</scope>
    <source>
        <strain evidence="1 2">SKA53</strain>
    </source>
</reference>
<evidence type="ECO:0008006" key="3">
    <source>
        <dbReference type="Google" id="ProtNLM"/>
    </source>
</evidence>
<dbReference type="STRING" id="314232.SKA53_13661"/>
<dbReference type="EMBL" id="AAMS01000004">
    <property type="protein sequence ID" value="EAQ06598.1"/>
    <property type="molecule type" value="Genomic_DNA"/>
</dbReference>
<dbReference type="eggNOG" id="ENOG5034B6H">
    <property type="taxonomic scope" value="Bacteria"/>
</dbReference>
<dbReference type="AlphaFoldDB" id="A3V4N0"/>